<feature type="region of interest" description="Disordered" evidence="5">
    <location>
        <begin position="51"/>
        <end position="84"/>
    </location>
</feature>
<accession>A0A3B0T1N6</accession>
<evidence type="ECO:0000256" key="3">
    <source>
        <dbReference type="ARBA" id="ARBA00022989"/>
    </source>
</evidence>
<evidence type="ECO:0000256" key="5">
    <source>
        <dbReference type="SAM" id="MobiDB-lite"/>
    </source>
</evidence>
<feature type="domain" description="TonB C-terminal" evidence="6">
    <location>
        <begin position="168"/>
        <end position="226"/>
    </location>
</feature>
<evidence type="ECO:0000313" key="7">
    <source>
        <dbReference type="EMBL" id="VAW02714.1"/>
    </source>
</evidence>
<dbReference type="Gene3D" id="3.30.1150.10">
    <property type="match status" value="1"/>
</dbReference>
<name>A0A3B0T1N6_9ZZZZ</name>
<dbReference type="InterPro" id="IPR006260">
    <property type="entry name" value="TonB/TolA_C"/>
</dbReference>
<dbReference type="InterPro" id="IPR037682">
    <property type="entry name" value="TonB_C"/>
</dbReference>
<evidence type="ECO:0000256" key="1">
    <source>
        <dbReference type="ARBA" id="ARBA00004167"/>
    </source>
</evidence>
<keyword evidence="2" id="KW-0812">Transmembrane</keyword>
<feature type="compositionally biased region" description="Gly residues" evidence="5">
    <location>
        <begin position="123"/>
        <end position="147"/>
    </location>
</feature>
<evidence type="ECO:0000256" key="4">
    <source>
        <dbReference type="ARBA" id="ARBA00023136"/>
    </source>
</evidence>
<proteinExistence type="predicted"/>
<keyword evidence="3" id="KW-1133">Transmembrane helix</keyword>
<dbReference type="GO" id="GO:0055085">
    <property type="term" value="P:transmembrane transport"/>
    <property type="evidence" value="ECO:0007669"/>
    <property type="project" value="InterPro"/>
</dbReference>
<dbReference type="Pfam" id="PF03544">
    <property type="entry name" value="TonB_C"/>
    <property type="match status" value="1"/>
</dbReference>
<protein>
    <recommendedName>
        <fullName evidence="6">TonB C-terminal domain-containing protein</fullName>
    </recommendedName>
</protein>
<comment type="subcellular location">
    <subcellularLocation>
        <location evidence="1">Membrane</location>
        <topology evidence="1">Single-pass membrane protein</topology>
    </subcellularLocation>
</comment>
<sequence>MAYGEQQSRYDRLKSIAAVTLIHAGIGYGLVSGMGVDIALSTGDSLNVINIMPPSPEPEPAPVQAKAETEQGAASPKNLKSKATPVVAPKPKVIVPKINPVIAAPKAGEGNQASAGASNERGPGSGSGGLGDGTGSGRSGDGPGGGIASAPRHISGALTRRDIPREIWKSTTRGKLFVVFTVNANGRARGCRIKKSSGNAALDEITCRLIEERFLFEPARNRNGAAIAQPYGWVQEWWRDGRGPQFTR</sequence>
<feature type="region of interest" description="Disordered" evidence="5">
    <location>
        <begin position="107"/>
        <end position="156"/>
    </location>
</feature>
<dbReference type="NCBIfam" id="TIGR01352">
    <property type="entry name" value="tonB_Cterm"/>
    <property type="match status" value="1"/>
</dbReference>
<organism evidence="7">
    <name type="scientific">hydrothermal vent metagenome</name>
    <dbReference type="NCBI Taxonomy" id="652676"/>
    <lineage>
        <taxon>unclassified sequences</taxon>
        <taxon>metagenomes</taxon>
        <taxon>ecological metagenomes</taxon>
    </lineage>
</organism>
<evidence type="ECO:0000256" key="2">
    <source>
        <dbReference type="ARBA" id="ARBA00022692"/>
    </source>
</evidence>
<dbReference type="SUPFAM" id="SSF74653">
    <property type="entry name" value="TolA/TonB C-terminal domain"/>
    <property type="match status" value="1"/>
</dbReference>
<reference evidence="7" key="1">
    <citation type="submission" date="2018-06" db="EMBL/GenBank/DDBJ databases">
        <authorList>
            <person name="Zhirakovskaya E."/>
        </authorList>
    </citation>
    <scope>NUCLEOTIDE SEQUENCE</scope>
</reference>
<dbReference type="GO" id="GO:0016020">
    <property type="term" value="C:membrane"/>
    <property type="evidence" value="ECO:0007669"/>
    <property type="project" value="UniProtKB-SubCell"/>
</dbReference>
<dbReference type="EMBL" id="UOEF01000355">
    <property type="protein sequence ID" value="VAW02714.1"/>
    <property type="molecule type" value="Genomic_DNA"/>
</dbReference>
<gene>
    <name evidence="7" type="ORF">MNBD_ALPHA04-2186</name>
</gene>
<keyword evidence="4" id="KW-0472">Membrane</keyword>
<evidence type="ECO:0000259" key="6">
    <source>
        <dbReference type="Pfam" id="PF03544"/>
    </source>
</evidence>
<dbReference type="AlphaFoldDB" id="A0A3B0T1N6"/>